<evidence type="ECO:0000313" key="3">
    <source>
        <dbReference type="Proteomes" id="UP000007392"/>
    </source>
</evidence>
<dbReference type="HOGENOM" id="CLU_2143367_0_0_9"/>
<sequence length="112" mass="11871">MEHKPEKEFTAGTEEQRPGNAPQPAVVWESKSTAETAPPDRGQVSDLSAYRERKEAAAPDREATVTRWALPGRQKGDPAQWLIMVSSGFGAAPAVIRSGRGGAGDVKACLAA</sequence>
<gene>
    <name evidence="2" type="ORF">B2K_14115</name>
</gene>
<evidence type="ECO:0000313" key="2">
    <source>
        <dbReference type="EMBL" id="AFH61837.1"/>
    </source>
</evidence>
<dbReference type="Proteomes" id="UP000007392">
    <property type="component" value="Chromosome"/>
</dbReference>
<proteinExistence type="predicted"/>
<dbReference type="PATRIC" id="fig|997761.3.peg.2772"/>
<protein>
    <submittedName>
        <fullName evidence="2">Uncharacterized protein</fullName>
    </submittedName>
</protein>
<dbReference type="AlphaFoldDB" id="I0BHJ0"/>
<feature type="compositionally biased region" description="Basic and acidic residues" evidence="1">
    <location>
        <begin position="49"/>
        <end position="63"/>
    </location>
</feature>
<reference evidence="2 3" key="1">
    <citation type="submission" date="2013-06" db="EMBL/GenBank/DDBJ databases">
        <title>Complete genome sequence of Paenibacillus mucilaginosus K02.</title>
        <authorList>
            <person name="Xiao B."/>
            <person name="Sun L."/>
            <person name="Xiao L."/>
            <person name="Lian B."/>
        </authorList>
    </citation>
    <scope>NUCLEOTIDE SEQUENCE [LARGE SCALE GENOMIC DNA]</scope>
    <source>
        <strain evidence="2 3">K02</strain>
    </source>
</reference>
<feature type="compositionally biased region" description="Basic and acidic residues" evidence="1">
    <location>
        <begin position="1"/>
        <end position="17"/>
    </location>
</feature>
<dbReference type="EMBL" id="CP003422">
    <property type="protein sequence ID" value="AFH61837.1"/>
    <property type="molecule type" value="Genomic_DNA"/>
</dbReference>
<dbReference type="RefSeq" id="WP_014650671.1">
    <property type="nucleotide sequence ID" value="NC_017672.3"/>
</dbReference>
<accession>I0BHJ0</accession>
<name>I0BHJ0_9BACL</name>
<dbReference type="OrthoDB" id="2620308at2"/>
<evidence type="ECO:0000256" key="1">
    <source>
        <dbReference type="SAM" id="MobiDB-lite"/>
    </source>
</evidence>
<dbReference type="KEGG" id="pmw:B2K_14115"/>
<organism evidence="2 3">
    <name type="scientific">Paenibacillus mucilaginosus K02</name>
    <dbReference type="NCBI Taxonomy" id="997761"/>
    <lineage>
        <taxon>Bacteria</taxon>
        <taxon>Bacillati</taxon>
        <taxon>Bacillota</taxon>
        <taxon>Bacilli</taxon>
        <taxon>Bacillales</taxon>
        <taxon>Paenibacillaceae</taxon>
        <taxon>Paenibacillus</taxon>
    </lineage>
</organism>
<feature type="region of interest" description="Disordered" evidence="1">
    <location>
        <begin position="1"/>
        <end position="63"/>
    </location>
</feature>